<dbReference type="PANTHER" id="PTHR14074">
    <property type="entry name" value="HELICASE WITH DEATH DOMAIN-RELATED"/>
    <property type="match status" value="1"/>
</dbReference>
<evidence type="ECO:0000313" key="3">
    <source>
        <dbReference type="Proteomes" id="UP000271098"/>
    </source>
</evidence>
<dbReference type="EMBL" id="UYRT01015288">
    <property type="protein sequence ID" value="VDK54896.1"/>
    <property type="molecule type" value="Genomic_DNA"/>
</dbReference>
<dbReference type="PROSITE" id="PS51192">
    <property type="entry name" value="HELICASE_ATP_BIND_1"/>
    <property type="match status" value="1"/>
</dbReference>
<proteinExistence type="predicted"/>
<dbReference type="AlphaFoldDB" id="A0A183DCP1"/>
<keyword evidence="3" id="KW-1185">Reference proteome</keyword>
<dbReference type="WBParaSite" id="GPUH_0000649101-mRNA-1">
    <property type="protein sequence ID" value="GPUH_0000649101-mRNA-1"/>
    <property type="gene ID" value="GPUH_0000649101"/>
</dbReference>
<accession>A0A183DCP1</accession>
<feature type="domain" description="Helicase ATP-binding" evidence="1">
    <location>
        <begin position="1"/>
        <end position="81"/>
    </location>
</feature>
<dbReference type="Proteomes" id="UP000271098">
    <property type="component" value="Unassembled WGS sequence"/>
</dbReference>
<dbReference type="Gene3D" id="3.40.50.300">
    <property type="entry name" value="P-loop containing nucleotide triphosphate hydrolases"/>
    <property type="match status" value="1"/>
</dbReference>
<dbReference type="InterPro" id="IPR051363">
    <property type="entry name" value="RLR_Helicase"/>
</dbReference>
<evidence type="ECO:0000313" key="4">
    <source>
        <dbReference type="WBParaSite" id="GPUH_0000649101-mRNA-1"/>
    </source>
</evidence>
<dbReference type="InterPro" id="IPR014001">
    <property type="entry name" value="Helicase_ATP-bd"/>
</dbReference>
<evidence type="ECO:0000313" key="2">
    <source>
        <dbReference type="EMBL" id="VDK54896.1"/>
    </source>
</evidence>
<evidence type="ECO:0000259" key="1">
    <source>
        <dbReference type="PROSITE" id="PS51192"/>
    </source>
</evidence>
<dbReference type="SUPFAM" id="SSF52540">
    <property type="entry name" value="P-loop containing nucleoside triphosphate hydrolases"/>
    <property type="match status" value="1"/>
</dbReference>
<protein>
    <submittedName>
        <fullName evidence="4">Helicase ATP-binding domain-containing protein</fullName>
    </submittedName>
</protein>
<reference evidence="2 3" key="2">
    <citation type="submission" date="2018-11" db="EMBL/GenBank/DDBJ databases">
        <authorList>
            <consortium name="Pathogen Informatics"/>
        </authorList>
    </citation>
    <scope>NUCLEOTIDE SEQUENCE [LARGE SCALE GENOMIC DNA]</scope>
</reference>
<dbReference type="PANTHER" id="PTHR14074:SF16">
    <property type="entry name" value="ANTIVIRAL INNATE IMMUNE RESPONSE RECEPTOR RIG-I"/>
    <property type="match status" value="1"/>
</dbReference>
<dbReference type="GO" id="GO:0005737">
    <property type="term" value="C:cytoplasm"/>
    <property type="evidence" value="ECO:0007669"/>
    <property type="project" value="TreeGrafter"/>
</dbReference>
<reference evidence="4" key="1">
    <citation type="submission" date="2016-06" db="UniProtKB">
        <authorList>
            <consortium name="WormBaseParasite"/>
        </authorList>
    </citation>
    <scope>IDENTIFICATION</scope>
</reference>
<sequence>MTAQIFLDLVDHAFFDMNRAAVIIVDECHHSLGIRHPFRLIMNRYGQLAKANRPRILGLTASLINSRTSPDKLEQLLQKLEAVMFSSIETASDLVSVNTFLVCFIGICSSWKKRFYDRL</sequence>
<dbReference type="InterPro" id="IPR027417">
    <property type="entry name" value="P-loop_NTPase"/>
</dbReference>
<gene>
    <name evidence="2" type="ORF">GPUH_LOCUS6481</name>
</gene>
<dbReference type="OrthoDB" id="416741at2759"/>
<organism evidence="4">
    <name type="scientific">Gongylonema pulchrum</name>
    <dbReference type="NCBI Taxonomy" id="637853"/>
    <lineage>
        <taxon>Eukaryota</taxon>
        <taxon>Metazoa</taxon>
        <taxon>Ecdysozoa</taxon>
        <taxon>Nematoda</taxon>
        <taxon>Chromadorea</taxon>
        <taxon>Rhabditida</taxon>
        <taxon>Spirurina</taxon>
        <taxon>Spiruromorpha</taxon>
        <taxon>Spiruroidea</taxon>
        <taxon>Gongylonematidae</taxon>
        <taxon>Gongylonema</taxon>
    </lineage>
</organism>
<name>A0A183DCP1_9BILA</name>